<dbReference type="AlphaFoldDB" id="A0A7D9JXZ9"/>
<protein>
    <submittedName>
        <fullName evidence="2">Uncharacterized protein</fullName>
    </submittedName>
</protein>
<dbReference type="EMBL" id="CACRXK020023440">
    <property type="protein sequence ID" value="CAB4037761.1"/>
    <property type="molecule type" value="Genomic_DNA"/>
</dbReference>
<dbReference type="Proteomes" id="UP001152795">
    <property type="component" value="Unassembled WGS sequence"/>
</dbReference>
<accession>A0A7D9JXZ9</accession>
<feature type="compositionally biased region" description="Polar residues" evidence="1">
    <location>
        <begin position="61"/>
        <end position="78"/>
    </location>
</feature>
<name>A0A7D9JXZ9_PARCT</name>
<feature type="compositionally biased region" description="Polar residues" evidence="1">
    <location>
        <begin position="36"/>
        <end position="48"/>
    </location>
</feature>
<evidence type="ECO:0000313" key="2">
    <source>
        <dbReference type="EMBL" id="CAB4037761.1"/>
    </source>
</evidence>
<proteinExistence type="predicted"/>
<dbReference type="PANTHER" id="PTHR34239:SF2">
    <property type="entry name" value="TRANSPOSABLE ELEMENT P TRANSPOSASE_THAP9 CONSERVED DOMAIN-CONTAINING PROTEIN"/>
    <property type="match status" value="1"/>
</dbReference>
<comment type="caution">
    <text evidence="2">The sequence shown here is derived from an EMBL/GenBank/DDBJ whole genome shotgun (WGS) entry which is preliminary data.</text>
</comment>
<feature type="region of interest" description="Disordered" evidence="1">
    <location>
        <begin position="60"/>
        <end position="85"/>
    </location>
</feature>
<gene>
    <name evidence="2" type="ORF">PACLA_8A087513</name>
</gene>
<reference evidence="2" key="1">
    <citation type="submission" date="2020-04" db="EMBL/GenBank/DDBJ databases">
        <authorList>
            <person name="Alioto T."/>
            <person name="Alioto T."/>
            <person name="Gomez Garrido J."/>
        </authorList>
    </citation>
    <scope>NUCLEOTIDE SEQUENCE</scope>
    <source>
        <strain evidence="2">A484AB</strain>
    </source>
</reference>
<feature type="region of interest" description="Disordered" evidence="1">
    <location>
        <begin position="1"/>
        <end position="48"/>
    </location>
</feature>
<dbReference type="OrthoDB" id="5989216at2759"/>
<sequence>MEEHSDRDGDVEAELSAELFGQEVEDETESAAMPPETSQTPAASSREINTLTLATVKLTERLSNQESPSVKETQTANKLSEAVQDGEGDCDELINRMLHAGQDQDDLVPEEEGENSDDQALKELLKEFISEDMPGESLQSAQLAKLVNKMFRTKMADQAVKDKLARQARSANCEHAIATRVNPGIWRRLREFTKKRDLQYYYFGLQQMLVKAILPVTRLVDISMGDKTLDMEKTQVIKRQGLEALSLLIHVNYELNTQRKMGMKPDIGKDYAALCSAQLPFTDMLFETVHSLVSAQRTQTIQLLKQSKPTCNHLKPIEFHRYLLDDRLCIVTILDEYLQRAGPPRKNPQLLLRHAAPHGPASKDTIARWLNRLCQMPA</sequence>
<evidence type="ECO:0000313" key="3">
    <source>
        <dbReference type="Proteomes" id="UP001152795"/>
    </source>
</evidence>
<dbReference type="PANTHER" id="PTHR34239">
    <property type="entry name" value="APPLE DOMAIN-CONTAINING PROTEIN"/>
    <property type="match status" value="1"/>
</dbReference>
<evidence type="ECO:0000256" key="1">
    <source>
        <dbReference type="SAM" id="MobiDB-lite"/>
    </source>
</evidence>
<feature type="compositionally biased region" description="Basic and acidic residues" evidence="1">
    <location>
        <begin position="1"/>
        <end position="10"/>
    </location>
</feature>
<organism evidence="2 3">
    <name type="scientific">Paramuricea clavata</name>
    <name type="common">Red gorgonian</name>
    <name type="synonym">Violescent sea-whip</name>
    <dbReference type="NCBI Taxonomy" id="317549"/>
    <lineage>
        <taxon>Eukaryota</taxon>
        <taxon>Metazoa</taxon>
        <taxon>Cnidaria</taxon>
        <taxon>Anthozoa</taxon>
        <taxon>Octocorallia</taxon>
        <taxon>Malacalcyonacea</taxon>
        <taxon>Plexauridae</taxon>
        <taxon>Paramuricea</taxon>
    </lineage>
</organism>
<keyword evidence="3" id="KW-1185">Reference proteome</keyword>